<dbReference type="GeneID" id="99682982"/>
<evidence type="ECO:0000313" key="3">
    <source>
        <dbReference type="Proteomes" id="UP000295106"/>
    </source>
</evidence>
<protein>
    <submittedName>
        <fullName evidence="2">Magnesium chelatase accessory protein</fullName>
    </submittedName>
</protein>
<organism evidence="2 3">
    <name type="scientific">Rubrivivax gelatinosus</name>
    <name type="common">Rhodocyclus gelatinosus</name>
    <name type="synonym">Rhodopseudomonas gelatinosa</name>
    <dbReference type="NCBI Taxonomy" id="28068"/>
    <lineage>
        <taxon>Bacteria</taxon>
        <taxon>Pseudomonadati</taxon>
        <taxon>Pseudomonadota</taxon>
        <taxon>Betaproteobacteria</taxon>
        <taxon>Burkholderiales</taxon>
        <taxon>Sphaerotilaceae</taxon>
        <taxon>Rubrivivax</taxon>
    </lineage>
</organism>
<dbReference type="RefSeq" id="WP_132649582.1">
    <property type="nucleotide sequence ID" value="NZ_CP181386.1"/>
</dbReference>
<name>A0A4R2LWB2_RUBGE</name>
<sequence>MSLPPADWPLREFSRSVRTGEVDWHVQVAGRGPVILLLHGSGGSSHSFAGMLPRLAAHGTVVAPDLPGHGFTTGARFDELTLPRLREALASLLLTLELPRPALVAGHSAGAALALRWALDAPRPPKAVLGFAPSLVAPPAYYMQWMAPLVHPFATSAPVTSMLAWAVGPTGMLDWLLDSTGSKLPEAERRLYRTLFAQPTHVRGAMSFMAAADLPSLLPGCAALPCPAAFVLGREDGWIRERPLRRVLQRHLPQAEVQTWPGGHLLHEQSPERAAERLIALL</sequence>
<dbReference type="NCBIfam" id="TIGR03056">
    <property type="entry name" value="bchO_mg_che_rel"/>
    <property type="match status" value="1"/>
</dbReference>
<dbReference type="EMBL" id="SLXD01000020">
    <property type="protein sequence ID" value="TCO97699.1"/>
    <property type="molecule type" value="Genomic_DNA"/>
</dbReference>
<dbReference type="OrthoDB" id="8562572at2"/>
<dbReference type="InterPro" id="IPR029058">
    <property type="entry name" value="AB_hydrolase_fold"/>
</dbReference>
<gene>
    <name evidence="2" type="ORF">EV684_12010</name>
</gene>
<dbReference type="InterPro" id="IPR000073">
    <property type="entry name" value="AB_hydrolase_1"/>
</dbReference>
<evidence type="ECO:0000313" key="2">
    <source>
        <dbReference type="EMBL" id="TCO97699.1"/>
    </source>
</evidence>
<comment type="caution">
    <text evidence="2">The sequence shown here is derived from an EMBL/GenBank/DDBJ whole genome shotgun (WGS) entry which is preliminary data.</text>
</comment>
<dbReference type="SUPFAM" id="SSF53474">
    <property type="entry name" value="alpha/beta-Hydrolases"/>
    <property type="match status" value="1"/>
</dbReference>
<reference evidence="2 3" key="1">
    <citation type="submission" date="2019-03" db="EMBL/GenBank/DDBJ databases">
        <title>Genomic Encyclopedia of Type Strains, Phase IV (KMG-IV): sequencing the most valuable type-strain genomes for metagenomic binning, comparative biology and taxonomic classification.</title>
        <authorList>
            <person name="Goeker M."/>
        </authorList>
    </citation>
    <scope>NUCLEOTIDE SEQUENCE [LARGE SCALE GENOMIC DNA]</scope>
    <source>
        <strain evidence="2 3">DSM 1709</strain>
    </source>
</reference>
<dbReference type="Gene3D" id="3.40.50.1820">
    <property type="entry name" value="alpha/beta hydrolase"/>
    <property type="match status" value="1"/>
</dbReference>
<dbReference type="PANTHER" id="PTHR43194">
    <property type="entry name" value="HYDROLASE ALPHA/BETA FOLD FAMILY"/>
    <property type="match status" value="1"/>
</dbReference>
<evidence type="ECO:0000259" key="1">
    <source>
        <dbReference type="Pfam" id="PF12697"/>
    </source>
</evidence>
<feature type="domain" description="AB hydrolase-1" evidence="1">
    <location>
        <begin position="35"/>
        <end position="276"/>
    </location>
</feature>
<accession>A0A4R2LWB2</accession>
<dbReference type="Proteomes" id="UP000295106">
    <property type="component" value="Unassembled WGS sequence"/>
</dbReference>
<proteinExistence type="predicted"/>
<dbReference type="InterPro" id="IPR017497">
    <property type="entry name" value="BchO"/>
</dbReference>
<dbReference type="InterPro" id="IPR050228">
    <property type="entry name" value="Carboxylesterase_BioH"/>
</dbReference>
<dbReference type="PANTHER" id="PTHR43194:SF5">
    <property type="entry name" value="PIMELOYL-[ACYL-CARRIER PROTEIN] METHYL ESTER ESTERASE"/>
    <property type="match status" value="1"/>
</dbReference>
<dbReference type="AlphaFoldDB" id="A0A4R2LWB2"/>
<dbReference type="Pfam" id="PF12697">
    <property type="entry name" value="Abhydrolase_6"/>
    <property type="match status" value="1"/>
</dbReference>